<gene>
    <name evidence="2" type="ORF">FLP10_03475</name>
</gene>
<dbReference type="KEGG" id="ail:FLP10_03475"/>
<organism evidence="2 3">
    <name type="scientific">Agromyces intestinalis</name>
    <dbReference type="NCBI Taxonomy" id="2592652"/>
    <lineage>
        <taxon>Bacteria</taxon>
        <taxon>Bacillati</taxon>
        <taxon>Actinomycetota</taxon>
        <taxon>Actinomycetes</taxon>
        <taxon>Micrococcales</taxon>
        <taxon>Microbacteriaceae</taxon>
        <taxon>Agromyces</taxon>
    </lineage>
</organism>
<feature type="domain" description="Restriction endonuclease type II-like" evidence="1">
    <location>
        <begin position="253"/>
        <end position="340"/>
    </location>
</feature>
<dbReference type="Pfam" id="PF18741">
    <property type="entry name" value="MTES_1575"/>
    <property type="match status" value="1"/>
</dbReference>
<dbReference type="InterPro" id="IPR011335">
    <property type="entry name" value="Restrct_endonuc-II-like"/>
</dbReference>
<name>A0A5C1YBX3_9MICO</name>
<evidence type="ECO:0000259" key="1">
    <source>
        <dbReference type="Pfam" id="PF18741"/>
    </source>
</evidence>
<dbReference type="SUPFAM" id="SSF52980">
    <property type="entry name" value="Restriction endonuclease-like"/>
    <property type="match status" value="1"/>
</dbReference>
<protein>
    <submittedName>
        <fullName evidence="2">DUF559 domain-containing protein</fullName>
    </submittedName>
</protein>
<dbReference type="Proteomes" id="UP000324678">
    <property type="component" value="Chromosome"/>
</dbReference>
<proteinExistence type="predicted"/>
<dbReference type="Gene3D" id="3.40.960.10">
    <property type="entry name" value="VSR Endonuclease"/>
    <property type="match status" value="1"/>
</dbReference>
<dbReference type="InterPro" id="IPR049468">
    <property type="entry name" value="Restrct_endonuc-II-like_dom"/>
</dbReference>
<keyword evidence="3" id="KW-1185">Reference proteome</keyword>
<evidence type="ECO:0000313" key="2">
    <source>
        <dbReference type="EMBL" id="QEO13583.1"/>
    </source>
</evidence>
<dbReference type="AlphaFoldDB" id="A0A5C1YBX3"/>
<accession>A0A5C1YBX3</accession>
<evidence type="ECO:0000313" key="3">
    <source>
        <dbReference type="Proteomes" id="UP000324678"/>
    </source>
</evidence>
<dbReference type="OrthoDB" id="2594539at2"/>
<sequence length="346" mass="37232">MLRSGVVTDGGAPWVVHSSPAGGRAVGDHSVGCRGPRRDAAGDHRLMDRIDRIMGVLAEHGGICTREQLLRRGIRGPELSRAVRAGAIRRVRRAHYATYDAPLDAIAAVRVGGRLGCVSAARSFGIWIPDPGCTHVALPKNAARLRTNRALVPSAEPITSDRQLLELELHWCDSAFGRRKTDESAWRVSPRDALAQVARCASRLEVIAAFESAVHQGVLTLTDARQLLATSAPRRLRGLQLHGFDGSGAETYLADAMRAVGLAFIQQVPFDGAGWVDFIVEGRLAVEVDGYAYHHDRDAFERDRRRDAALLARGIPTLRIPAREVLADPAAAALRVVAALAGLAAA</sequence>
<dbReference type="EMBL" id="CP043505">
    <property type="protein sequence ID" value="QEO13583.1"/>
    <property type="molecule type" value="Genomic_DNA"/>
</dbReference>
<reference evidence="2 3" key="1">
    <citation type="submission" date="2019-09" db="EMBL/GenBank/DDBJ databases">
        <title>Genome sequencing of strain KACC 19306.</title>
        <authorList>
            <person name="Heo J."/>
            <person name="Kim S.-J."/>
            <person name="Kim J.-S."/>
            <person name="Hong S.-B."/>
            <person name="Kwon S.-W."/>
        </authorList>
    </citation>
    <scope>NUCLEOTIDE SEQUENCE [LARGE SCALE GENOMIC DNA]</scope>
    <source>
        <strain evidence="2 3">KACC 19306</strain>
    </source>
</reference>